<name>A0A133XLK1_9RHOO</name>
<reference evidence="6 7" key="1">
    <citation type="submission" date="2015-12" db="EMBL/GenBank/DDBJ databases">
        <title>Nitrous oxide reduction kinetics distinguish bacteria harboring typical versus atypical NosZ.</title>
        <authorList>
            <person name="Yoon S."/>
            <person name="Nissen S."/>
            <person name="Park D."/>
            <person name="Sanford R.A."/>
            <person name="Loeffler F.E."/>
        </authorList>
    </citation>
    <scope>NUCLEOTIDE SEQUENCE [LARGE SCALE GENOMIC DNA]</scope>
    <source>
        <strain evidence="6 7">ATCC BAA-841</strain>
    </source>
</reference>
<evidence type="ECO:0000313" key="7">
    <source>
        <dbReference type="Proteomes" id="UP000070186"/>
    </source>
</evidence>
<sequence length="106" mass="11582">MSEWTDVAAETDFLPGSRCQLDVDGVAMVVFNVDGHFYAIEDLCSHEAETLSNGQLCGLEITCPAHAARFSLVNGAALSPPAYEPIPVFPVRIENGRVQVRDNRFD</sequence>
<evidence type="ECO:0000256" key="2">
    <source>
        <dbReference type="ARBA" id="ARBA00022723"/>
    </source>
</evidence>
<dbReference type="GO" id="GO:0051537">
    <property type="term" value="F:2 iron, 2 sulfur cluster binding"/>
    <property type="evidence" value="ECO:0007669"/>
    <property type="project" value="UniProtKB-KW"/>
</dbReference>
<dbReference type="InterPro" id="IPR017941">
    <property type="entry name" value="Rieske_2Fe-2S"/>
</dbReference>
<dbReference type="Pfam" id="PF00355">
    <property type="entry name" value="Rieske"/>
    <property type="match status" value="1"/>
</dbReference>
<dbReference type="CDD" id="cd03528">
    <property type="entry name" value="Rieske_RO_ferredoxin"/>
    <property type="match status" value="1"/>
</dbReference>
<evidence type="ECO:0000256" key="1">
    <source>
        <dbReference type="ARBA" id="ARBA00022714"/>
    </source>
</evidence>
<dbReference type="PANTHER" id="PTHR21496:SF23">
    <property type="entry name" value="3-PHENYLPROPIONATE_CINNAMIC ACID DIOXYGENASE FERREDOXIN SUBUNIT"/>
    <property type="match status" value="1"/>
</dbReference>
<evidence type="ECO:0000259" key="5">
    <source>
        <dbReference type="PROSITE" id="PS51296"/>
    </source>
</evidence>
<keyword evidence="1" id="KW-0001">2Fe-2S</keyword>
<keyword evidence="3" id="KW-0408">Iron</keyword>
<comment type="caution">
    <text evidence="6">The sequence shown here is derived from an EMBL/GenBank/DDBJ whole genome shotgun (WGS) entry which is preliminary data.</text>
</comment>
<dbReference type="RefSeq" id="WP_066881447.1">
    <property type="nucleotide sequence ID" value="NZ_LODL01000010.1"/>
</dbReference>
<organism evidence="6 7">
    <name type="scientific">Dechloromonas denitrificans</name>
    <dbReference type="NCBI Taxonomy" id="281362"/>
    <lineage>
        <taxon>Bacteria</taxon>
        <taxon>Pseudomonadati</taxon>
        <taxon>Pseudomonadota</taxon>
        <taxon>Betaproteobacteria</taxon>
        <taxon>Rhodocyclales</taxon>
        <taxon>Azonexaceae</taxon>
        <taxon>Dechloromonas</taxon>
    </lineage>
</organism>
<dbReference type="AlphaFoldDB" id="A0A133XLK1"/>
<keyword evidence="2" id="KW-0479">Metal-binding</keyword>
<proteinExistence type="predicted"/>
<dbReference type="EMBL" id="LODL01000010">
    <property type="protein sequence ID" value="KXB31811.1"/>
    <property type="molecule type" value="Genomic_DNA"/>
</dbReference>
<keyword evidence="4" id="KW-0411">Iron-sulfur</keyword>
<dbReference type="PROSITE" id="PS51296">
    <property type="entry name" value="RIESKE"/>
    <property type="match status" value="1"/>
</dbReference>
<evidence type="ECO:0000256" key="4">
    <source>
        <dbReference type="ARBA" id="ARBA00023014"/>
    </source>
</evidence>
<evidence type="ECO:0000256" key="3">
    <source>
        <dbReference type="ARBA" id="ARBA00023004"/>
    </source>
</evidence>
<protein>
    <submittedName>
        <fullName evidence="6">Ferredoxin</fullName>
    </submittedName>
</protein>
<evidence type="ECO:0000313" key="6">
    <source>
        <dbReference type="EMBL" id="KXB31811.1"/>
    </source>
</evidence>
<dbReference type="Proteomes" id="UP000070186">
    <property type="component" value="Unassembled WGS sequence"/>
</dbReference>
<feature type="domain" description="Rieske" evidence="5">
    <location>
        <begin position="5"/>
        <end position="100"/>
    </location>
</feature>
<gene>
    <name evidence="6" type="ORF">AT959_05555</name>
</gene>
<dbReference type="InterPro" id="IPR036922">
    <property type="entry name" value="Rieske_2Fe-2S_sf"/>
</dbReference>
<dbReference type="Gene3D" id="2.102.10.10">
    <property type="entry name" value="Rieske [2Fe-2S] iron-sulphur domain"/>
    <property type="match status" value="1"/>
</dbReference>
<accession>A0A133XLK1</accession>
<dbReference type="SUPFAM" id="SSF50022">
    <property type="entry name" value="ISP domain"/>
    <property type="match status" value="1"/>
</dbReference>
<dbReference type="STRING" id="281362.AT959_05555"/>
<dbReference type="GO" id="GO:0046872">
    <property type="term" value="F:metal ion binding"/>
    <property type="evidence" value="ECO:0007669"/>
    <property type="project" value="UniProtKB-KW"/>
</dbReference>
<keyword evidence="7" id="KW-1185">Reference proteome</keyword>
<dbReference type="PANTHER" id="PTHR21496">
    <property type="entry name" value="FERREDOXIN-RELATED"/>
    <property type="match status" value="1"/>
</dbReference>